<dbReference type="SMART" id="SM00953">
    <property type="entry name" value="RES"/>
    <property type="match status" value="1"/>
</dbReference>
<dbReference type="AlphaFoldDB" id="A0A7X0B5C2"/>
<reference evidence="2 3" key="1">
    <citation type="submission" date="2020-08" db="EMBL/GenBank/DDBJ databases">
        <title>Genomic Encyclopedia of Type Strains, Phase IV (KMG-IV): sequencing the most valuable type-strain genomes for metagenomic binning, comparative biology and taxonomic classification.</title>
        <authorList>
            <person name="Goeker M."/>
        </authorList>
    </citation>
    <scope>NUCLEOTIDE SEQUENCE [LARGE SCALE GENOMIC DNA]</scope>
    <source>
        <strain evidence="2 3">DSM 22198</strain>
    </source>
</reference>
<organism evidence="2 3">
    <name type="scientific">Nitrospirillum iridis</name>
    <dbReference type="NCBI Taxonomy" id="765888"/>
    <lineage>
        <taxon>Bacteria</taxon>
        <taxon>Pseudomonadati</taxon>
        <taxon>Pseudomonadota</taxon>
        <taxon>Alphaproteobacteria</taxon>
        <taxon>Rhodospirillales</taxon>
        <taxon>Azospirillaceae</taxon>
        <taxon>Nitrospirillum</taxon>
    </lineage>
</organism>
<dbReference type="RefSeq" id="WP_184807790.1">
    <property type="nucleotide sequence ID" value="NZ_JACIIZ010000029.1"/>
</dbReference>
<dbReference type="Pfam" id="PF08808">
    <property type="entry name" value="RES"/>
    <property type="match status" value="1"/>
</dbReference>
<feature type="domain" description="RES" evidence="1">
    <location>
        <begin position="78"/>
        <end position="204"/>
    </location>
</feature>
<keyword evidence="3" id="KW-1185">Reference proteome</keyword>
<dbReference type="Proteomes" id="UP000539175">
    <property type="component" value="Unassembled WGS sequence"/>
</dbReference>
<evidence type="ECO:0000313" key="3">
    <source>
        <dbReference type="Proteomes" id="UP000539175"/>
    </source>
</evidence>
<accession>A0A7X0B5C2</accession>
<evidence type="ECO:0000259" key="1">
    <source>
        <dbReference type="SMART" id="SM00953"/>
    </source>
</evidence>
<sequence>MSPAAFPVTSLPDPTFRLVPSRFPPVSAFETVASAADLDAVMELEGWTNDRLVKQRLARLAPDDRVYGVPNASIVMAAFLHAAPGGLRFTTPELGAWYAGLAMNTAVAEVAHHLRREAVNTNAPEMRVECRCYSARLDGRYVDIRADDGPGLHDPAHYGAAQRFGESVRARTDVNGILYRSVRHAGGGNAVCYRPRAIHEVTQGAHLEITVRPTGRIAVRRL</sequence>
<gene>
    <name evidence="2" type="ORF">FHS74_005880</name>
</gene>
<protein>
    <recommendedName>
        <fullName evidence="1">RES domain-containing protein</fullName>
    </recommendedName>
</protein>
<dbReference type="InterPro" id="IPR014914">
    <property type="entry name" value="RES_dom"/>
</dbReference>
<comment type="caution">
    <text evidence="2">The sequence shown here is derived from an EMBL/GenBank/DDBJ whole genome shotgun (WGS) entry which is preliminary data.</text>
</comment>
<proteinExistence type="predicted"/>
<evidence type="ECO:0000313" key="2">
    <source>
        <dbReference type="EMBL" id="MBB6255281.1"/>
    </source>
</evidence>
<name>A0A7X0B5C2_9PROT</name>
<dbReference type="EMBL" id="JACIIZ010000029">
    <property type="protein sequence ID" value="MBB6255281.1"/>
    <property type="molecule type" value="Genomic_DNA"/>
</dbReference>